<comment type="caution">
    <text evidence="1">The sequence shown here is derived from an EMBL/GenBank/DDBJ whole genome shotgun (WGS) entry which is preliminary data.</text>
</comment>
<evidence type="ECO:0000313" key="1">
    <source>
        <dbReference type="EMBL" id="MPN64814.1"/>
    </source>
</evidence>
<protein>
    <submittedName>
        <fullName evidence="1">Uncharacterized protein</fullName>
    </submittedName>
</protein>
<gene>
    <name evidence="1" type="ORF">SDC9_212591</name>
</gene>
<sequence>MFRYNGLRIIMKEVSSFEYFATKSGSTLLIYVNKDLSNDEKSKVLHKSIRNMT</sequence>
<accession>A0A645JZK8</accession>
<name>A0A645JZK8_9ZZZZ</name>
<dbReference type="EMBL" id="VSSQ01146240">
    <property type="protein sequence ID" value="MPN64814.1"/>
    <property type="molecule type" value="Genomic_DNA"/>
</dbReference>
<organism evidence="1">
    <name type="scientific">bioreactor metagenome</name>
    <dbReference type="NCBI Taxonomy" id="1076179"/>
    <lineage>
        <taxon>unclassified sequences</taxon>
        <taxon>metagenomes</taxon>
        <taxon>ecological metagenomes</taxon>
    </lineage>
</organism>
<proteinExistence type="predicted"/>
<dbReference type="AlphaFoldDB" id="A0A645JZK8"/>
<reference evidence="1" key="1">
    <citation type="submission" date="2019-08" db="EMBL/GenBank/DDBJ databases">
        <authorList>
            <person name="Kucharzyk K."/>
            <person name="Murdoch R.W."/>
            <person name="Higgins S."/>
            <person name="Loffler F."/>
        </authorList>
    </citation>
    <scope>NUCLEOTIDE SEQUENCE</scope>
</reference>